<protein>
    <submittedName>
        <fullName evidence="1">Uncharacterized protein</fullName>
    </submittedName>
</protein>
<keyword evidence="2" id="KW-1185">Reference proteome</keyword>
<dbReference type="RefSeq" id="WP_186741288.1">
    <property type="nucleotide sequence ID" value="NZ_VFIA01000051.1"/>
</dbReference>
<gene>
    <name evidence="1" type="ORF">FH603_5139</name>
</gene>
<proteinExistence type="predicted"/>
<accession>A0ABR6WDH0</accession>
<dbReference type="Proteomes" id="UP000700732">
    <property type="component" value="Unassembled WGS sequence"/>
</dbReference>
<evidence type="ECO:0000313" key="1">
    <source>
        <dbReference type="EMBL" id="MBC3794609.1"/>
    </source>
</evidence>
<reference evidence="1 2" key="1">
    <citation type="submission" date="2019-06" db="EMBL/GenBank/DDBJ databases">
        <title>Spirosoma utsteinense sp. nov. isolated from Antarctic ice-free soils.</title>
        <authorList>
            <person name="Tahon G."/>
        </authorList>
    </citation>
    <scope>NUCLEOTIDE SEQUENCE [LARGE SCALE GENOMIC DNA]</scope>
    <source>
        <strain evidence="1 2">LMG 31447</strain>
    </source>
</reference>
<organism evidence="1 2">
    <name type="scientific">Spirosoma utsteinense</name>
    <dbReference type="NCBI Taxonomy" id="2585773"/>
    <lineage>
        <taxon>Bacteria</taxon>
        <taxon>Pseudomonadati</taxon>
        <taxon>Bacteroidota</taxon>
        <taxon>Cytophagia</taxon>
        <taxon>Cytophagales</taxon>
        <taxon>Cytophagaceae</taxon>
        <taxon>Spirosoma</taxon>
    </lineage>
</organism>
<sequence length="297" mass="34674">MSCGFINNRFDFTYLFDFYKDSGISSVYKEFEKFKKMCGEEIMERLLFRKVIKHYFNKKHIVIEFDEKNKIGFPDAYVRDGHDIYIFEFKDALMSSKASTSYDFEDIKKDIDLKYIENKNGKSKGVSQIINNLKKIDSGCFGDDVYFDKTTFLKKAKVYPVLIYTHSLYTAPGINSYLNKRFDKKLKDEFVDGTLFKVFPLVMISLNCLVENQQFLTKGPMCLKEIIIDYTKKIAARVKKIDGNSSSEQSRSDLINSQITAHLALEDEYKHIFDNWLRKNITSKSSMDLFENMASVK</sequence>
<dbReference type="EMBL" id="VFIA01000051">
    <property type="protein sequence ID" value="MBC3794609.1"/>
    <property type="molecule type" value="Genomic_DNA"/>
</dbReference>
<evidence type="ECO:0000313" key="2">
    <source>
        <dbReference type="Proteomes" id="UP000700732"/>
    </source>
</evidence>
<name>A0ABR6WDH0_9BACT</name>
<comment type="caution">
    <text evidence="1">The sequence shown here is derived from an EMBL/GenBank/DDBJ whole genome shotgun (WGS) entry which is preliminary data.</text>
</comment>